<accession>A0A9Q0ITJ4</accession>
<feature type="region of interest" description="Disordered" evidence="1">
    <location>
        <begin position="199"/>
        <end position="227"/>
    </location>
</feature>
<feature type="compositionally biased region" description="Basic and acidic residues" evidence="1">
    <location>
        <begin position="353"/>
        <end position="369"/>
    </location>
</feature>
<evidence type="ECO:0000256" key="1">
    <source>
        <dbReference type="SAM" id="MobiDB-lite"/>
    </source>
</evidence>
<sequence>MDGLETPYEIEVPIDFIDCSKVEALMANGRDVRNLVVPDFEDILQYLQYLNLDEPIIGLSHLEEVIGTDANDPQPGPRYLCKLCSLEANLPNMINHVIGRKHRQKYLMTHRRDLVTWHNSTIFNQPAKVIRAKSEVVERQDGRGTPRDQGIIRVITPNTRGRHLFSIQMTITEGKKKEERITKGTCLAIVPNRKAEGRSLRGFEDEMPDGRAYEQGASPYRRPHPEQDPLEQFYSEELRRERAHVNEAAATTDRRNYPSRDPHDTFPGGHDDNVDDPIRYAYPPEDGERHHPGEQPRGPRYPPGEGAIDYPYKSDRFGDEIRQRSPAPEQSYAGEDDHRPEAQRRAYPGARARQGDPEPRRNTDQPLDRDRLFEMVGALRNETSGPPRQAAGPSYQMMPEGYRGMSSIPEPFRRFLQRNASSQDIRKRRSRFSDATQEEMEGSKRIQYQPEDYQEKRVENAKDGGKVFDLLNNIEFENGEEADFLNSQLCNLLKEFQAKNAWGSPEEEQGGLPDERFQEHRRPVHLEANVSRRQRYEEVFGGAPPQHRVQHAPHPEDRFQPAAPEFYDGPSASPSYRREQGYRMNMGPKHSSSLDKITSTLLELVARK</sequence>
<reference evidence="2" key="1">
    <citation type="submission" date="2022-07" db="EMBL/GenBank/DDBJ databases">
        <title>Chromosome-level genome of Muraenolepis orangiensis.</title>
        <authorList>
            <person name="Kim J."/>
        </authorList>
    </citation>
    <scope>NUCLEOTIDE SEQUENCE</scope>
    <source>
        <strain evidence="2">KU_S4_2022</strain>
        <tissue evidence="2">Muscle</tissue>
    </source>
</reference>
<comment type="caution">
    <text evidence="2">The sequence shown here is derived from an EMBL/GenBank/DDBJ whole genome shotgun (WGS) entry which is preliminary data.</text>
</comment>
<evidence type="ECO:0000313" key="3">
    <source>
        <dbReference type="Proteomes" id="UP001148018"/>
    </source>
</evidence>
<evidence type="ECO:0000313" key="2">
    <source>
        <dbReference type="EMBL" id="KAJ3608621.1"/>
    </source>
</evidence>
<feature type="compositionally biased region" description="Basic and acidic residues" evidence="1">
    <location>
        <begin position="252"/>
        <end position="278"/>
    </location>
</feature>
<keyword evidence="3" id="KW-1185">Reference proteome</keyword>
<dbReference type="AlphaFoldDB" id="A0A9Q0ITJ4"/>
<organism evidence="2 3">
    <name type="scientific">Muraenolepis orangiensis</name>
    <name type="common">Patagonian moray cod</name>
    <dbReference type="NCBI Taxonomy" id="630683"/>
    <lineage>
        <taxon>Eukaryota</taxon>
        <taxon>Metazoa</taxon>
        <taxon>Chordata</taxon>
        <taxon>Craniata</taxon>
        <taxon>Vertebrata</taxon>
        <taxon>Euteleostomi</taxon>
        <taxon>Actinopterygii</taxon>
        <taxon>Neopterygii</taxon>
        <taxon>Teleostei</taxon>
        <taxon>Neoteleostei</taxon>
        <taxon>Acanthomorphata</taxon>
        <taxon>Zeiogadaria</taxon>
        <taxon>Gadariae</taxon>
        <taxon>Gadiformes</taxon>
        <taxon>Muraenolepidoidei</taxon>
        <taxon>Muraenolepididae</taxon>
        <taxon>Muraenolepis</taxon>
    </lineage>
</organism>
<feature type="compositionally biased region" description="Basic and acidic residues" evidence="1">
    <location>
        <begin position="312"/>
        <end position="323"/>
    </location>
</feature>
<gene>
    <name evidence="2" type="ORF">NHX12_023153</name>
</gene>
<proteinExistence type="predicted"/>
<dbReference type="EMBL" id="JANIIK010000039">
    <property type="protein sequence ID" value="KAJ3608621.1"/>
    <property type="molecule type" value="Genomic_DNA"/>
</dbReference>
<protein>
    <submittedName>
        <fullName evidence="2">Uncharacterized protein</fullName>
    </submittedName>
</protein>
<dbReference type="Proteomes" id="UP001148018">
    <property type="component" value="Unassembled WGS sequence"/>
</dbReference>
<feature type="region of interest" description="Disordered" evidence="1">
    <location>
        <begin position="543"/>
        <end position="593"/>
    </location>
</feature>
<dbReference type="OrthoDB" id="5877502at2759"/>
<feature type="region of interest" description="Disordered" evidence="1">
    <location>
        <begin position="247"/>
        <end position="369"/>
    </location>
</feature>
<feature type="compositionally biased region" description="Basic and acidic residues" evidence="1">
    <location>
        <begin position="335"/>
        <end position="344"/>
    </location>
</feature>
<feature type="compositionally biased region" description="Basic and acidic residues" evidence="1">
    <location>
        <begin position="199"/>
        <end position="212"/>
    </location>
</feature>
<name>A0A9Q0ITJ4_9TELE</name>
<feature type="region of interest" description="Disordered" evidence="1">
    <location>
        <begin position="420"/>
        <end position="443"/>
    </location>
</feature>